<dbReference type="SMART" id="SM01294">
    <property type="entry name" value="PKS_PP_betabranch"/>
    <property type="match status" value="1"/>
</dbReference>
<accession>A0ABW2XIG5</accession>
<dbReference type="GO" id="GO:0016874">
    <property type="term" value="F:ligase activity"/>
    <property type="evidence" value="ECO:0007669"/>
    <property type="project" value="UniProtKB-KW"/>
</dbReference>
<dbReference type="Pfam" id="PF21089">
    <property type="entry name" value="PKS_DH_N"/>
    <property type="match status" value="1"/>
</dbReference>
<feature type="region of interest" description="Disordered" evidence="6">
    <location>
        <begin position="1025"/>
        <end position="1048"/>
    </location>
</feature>
<dbReference type="SUPFAM" id="SSF53901">
    <property type="entry name" value="Thiolase-like"/>
    <property type="match status" value="1"/>
</dbReference>
<feature type="active site" description="Proton acceptor; for dehydratase activity" evidence="5">
    <location>
        <position position="949"/>
    </location>
</feature>
<dbReference type="InterPro" id="IPR014043">
    <property type="entry name" value="Acyl_transferase_dom"/>
</dbReference>
<sequence length="1790" mass="186113">MSEPDPILVTALRAALKENARLRAASDRPASEAEPIAIVGMGCRFPGGVGTPDELWDLVAEGLDAIGPFPTDRGWALDDLYDPDPARTGTSYTRHGGFLYDAAEFDAELFGIGPREARTIDPQQRLLLEVAWSALEHAGIAPTSLRGSSTGVFTGVMFNDYGSRLRQVPADLEGHLLIGSAGSVASGRVAYSFGLHGPAVTVDTACSSSLTAAHLARNALRAGECDLALAGGVTVLATPTVFVEFSRQRGLAPDGRCKSFGAAADGTAWAEGAGLLVLERLSDARRNGHRVWALVSGSAVNQDGASNGLTAPHGPAQESVIRRALASAGLSPDQIDAVEAHGTGTALGDPIEARSLLAVYGTGRPAGRALYLGSVKSNIGHTQAAAGVAGVIKTVMALRHGILPRTLHAAEPTPHIDWSSGPLRLLTENVPWPDTGEIRRAAVSSFGVSGTNAHLLLEQPPTAGSRRAPAHEGPLAFRLSAATEPALRAQAQRLAGWLTADADLAGVASTLATGRALLRHRAVVLADGHGDLADGLTALADGRGGPGVARGTAAAGGVAMLFPGQGAQWPGMGRELYEAFPGFAAEFDRVCAAFEPHLDRALRDVVHSADGRTLGRTRYTQPALFAVELALYRLLESCDVRPDRLLGHSIGELVAAHVAGVLDLADACALVAARGQLMDELPAGTMLAVDAAESAVLAMLDGEPGQVGLAAVNGPATVVLAGDEDAVARIGERLRGRGHRTRRLPVSGAFHSPHVDELLPRFRRIAEGLDYRRPSIPVVPLLAGGSDTDLCTPEYWVRHMRETVRFLDGIRRLAGEGIASCLEVGPGTALTTMAARGLDGHDIALIPTLRRNRPERDAFLVALGRLHCRGAHVRLPGPPPGGAEPVPLPAYAFQRRRYWLAAADTADPAALGQTPIGHPLLRTVIDTPDGGRIFSGVVSRAAQPWLADHTVLGSVILPGSAFVELALAAADALDLGRVAELTIVAPLTVPERKPVPVQLVTGPPAEKGEVAVTIRARTDGSWTDHAVGSLAPGSAPPAGTEASWPPGSSVPVDLTGHYDRLADLGLTYGPAFRGLSAAWRRGPEVHAEVRLPERVDPAGFLLHPALLDAALHTLGLDPFAPEGTALPFSWSDVSRFGTGGRVVRARFTGAGSGEVTVALTDESGAAVADIGSLALRPVSADRPGRSAALNDGELLRPTWEALDGLGESAAPADCAVIGTLGTALREHSGPAALRNGGGPAPRVVFAPVVSDGSGPAAAHDVAHRVLEMLREWLADDRLLDSRLVIMTQGAIAAVPGDTVADLAASTVWGLVRSAQAEHPGQFVLLDTDDSAASRAALLAVPAADEPQLVLREGRAHRPGPLRPVAADGDSPGLGPEGTVLITGGTGTLGSLVADHLVTRHGVRHLVLAGRHAPVTTGTADTATTDTANTTDTTDTTDTTITTVACDTADPDALAALIAGIPAEHPLTAVVHAAGVLHDGALTRLDPDRLHAVLRPKVDTAWNLHRLVPQANLILFSSLAGVLGSPGQANYAAANSYLDALAQDRRAHGLPATSIAWGLWSETSAMTRHLTEADHRRLQNAGVDPLSTPAALALLDTALTCRDPVVLGVKRRKRRVAEPGDGAVAALRRRLAAGSGPDRRRTLLGVVRAAAAAALGHDSASAIEPGRGFLDMGFDSLAALELRDRVSTATALRLPTTLIFDHPTPDALADHLATVLVPDAGDRDGDRDEPLRAAIAAIPLSRLREAGLLDVLTRLAGRADADRSDGRRDAIETAGVADLVRMAMTPPTEDR</sequence>
<dbReference type="Pfam" id="PF22953">
    <property type="entry name" value="SpnB_Rossmann"/>
    <property type="match status" value="1"/>
</dbReference>
<keyword evidence="11" id="KW-1185">Reference proteome</keyword>
<dbReference type="InterPro" id="IPR057326">
    <property type="entry name" value="KR_dom"/>
</dbReference>
<keyword evidence="3 10" id="KW-0808">Transferase</keyword>
<dbReference type="PROSITE" id="PS52004">
    <property type="entry name" value="KS3_2"/>
    <property type="match status" value="1"/>
</dbReference>
<proteinExistence type="predicted"/>
<dbReference type="InterPro" id="IPR032821">
    <property type="entry name" value="PKS_assoc"/>
</dbReference>
<dbReference type="SUPFAM" id="SSF47336">
    <property type="entry name" value="ACP-like"/>
    <property type="match status" value="1"/>
</dbReference>
<evidence type="ECO:0000256" key="4">
    <source>
        <dbReference type="ARBA" id="ARBA00023315"/>
    </source>
</evidence>
<feature type="region of interest" description="N-terminal hotdog fold" evidence="5">
    <location>
        <begin position="918"/>
        <end position="1037"/>
    </location>
</feature>
<dbReference type="InterPro" id="IPR016036">
    <property type="entry name" value="Malonyl_transacylase_ACP-bd"/>
</dbReference>
<dbReference type="PANTHER" id="PTHR43775">
    <property type="entry name" value="FATTY ACID SYNTHASE"/>
    <property type="match status" value="1"/>
</dbReference>
<dbReference type="InterPro" id="IPR013968">
    <property type="entry name" value="PKS_KR"/>
</dbReference>
<evidence type="ECO:0000256" key="2">
    <source>
        <dbReference type="ARBA" id="ARBA00022553"/>
    </source>
</evidence>
<dbReference type="EC" id="6.4.-.-" evidence="10"/>
<evidence type="ECO:0000313" key="10">
    <source>
        <dbReference type="EMBL" id="MFD0686282.1"/>
    </source>
</evidence>
<dbReference type="InterPro" id="IPR014031">
    <property type="entry name" value="Ketoacyl_synth_C"/>
</dbReference>
<evidence type="ECO:0000256" key="3">
    <source>
        <dbReference type="ARBA" id="ARBA00022679"/>
    </source>
</evidence>
<dbReference type="InterPro" id="IPR055123">
    <property type="entry name" value="SpnB-like_Rossmann"/>
</dbReference>
<dbReference type="SMART" id="SM00826">
    <property type="entry name" value="PKS_DH"/>
    <property type="match status" value="1"/>
</dbReference>
<organism evidence="10 11">
    <name type="scientific">Actinomadura fibrosa</name>
    <dbReference type="NCBI Taxonomy" id="111802"/>
    <lineage>
        <taxon>Bacteria</taxon>
        <taxon>Bacillati</taxon>
        <taxon>Actinomycetota</taxon>
        <taxon>Actinomycetes</taxon>
        <taxon>Streptosporangiales</taxon>
        <taxon>Thermomonosporaceae</taxon>
        <taxon>Actinomadura</taxon>
    </lineage>
</organism>
<dbReference type="PANTHER" id="PTHR43775:SF51">
    <property type="entry name" value="INACTIVE PHENOLPHTHIOCEROL SYNTHESIS POLYKETIDE SYNTHASE TYPE I PKS1-RELATED"/>
    <property type="match status" value="1"/>
</dbReference>
<dbReference type="CDD" id="cd00833">
    <property type="entry name" value="PKS"/>
    <property type="match status" value="1"/>
</dbReference>
<gene>
    <name evidence="10" type="ORF">ACFQZM_17415</name>
</gene>
<dbReference type="Gene3D" id="3.30.70.3290">
    <property type="match status" value="1"/>
</dbReference>
<dbReference type="InterPro" id="IPR016039">
    <property type="entry name" value="Thiolase-like"/>
</dbReference>
<dbReference type="PROSITE" id="PS50075">
    <property type="entry name" value="CARRIER"/>
    <property type="match status" value="1"/>
</dbReference>
<dbReference type="InterPro" id="IPR016035">
    <property type="entry name" value="Acyl_Trfase/lysoPLipase"/>
</dbReference>
<dbReference type="Gene3D" id="3.10.129.110">
    <property type="entry name" value="Polyketide synthase dehydratase"/>
    <property type="match status" value="1"/>
</dbReference>
<dbReference type="Pfam" id="PF00109">
    <property type="entry name" value="ketoacyl-synt"/>
    <property type="match status" value="1"/>
</dbReference>
<dbReference type="Pfam" id="PF02801">
    <property type="entry name" value="Ketoacyl-synt_C"/>
    <property type="match status" value="1"/>
</dbReference>
<dbReference type="Pfam" id="PF08659">
    <property type="entry name" value="KR"/>
    <property type="match status" value="1"/>
</dbReference>
<dbReference type="InterPro" id="IPR014030">
    <property type="entry name" value="Ketoacyl_synth_N"/>
</dbReference>
<dbReference type="EC" id="2.3.1.-" evidence="10"/>
<feature type="domain" description="Ketosynthase family 3 (KS3)" evidence="8">
    <location>
        <begin position="33"/>
        <end position="459"/>
    </location>
</feature>
<protein>
    <submittedName>
        <fullName evidence="10">Type I polyketide synthase</fullName>
        <ecNumber evidence="10">2.3.1.-</ecNumber>
        <ecNumber evidence="10">6.4.-.-</ecNumber>
    </submittedName>
</protein>
<dbReference type="Gene3D" id="3.40.50.720">
    <property type="entry name" value="NAD(P)-binding Rossmann-like Domain"/>
    <property type="match status" value="1"/>
</dbReference>
<name>A0ABW2XIG5_9ACTN</name>
<dbReference type="InterPro" id="IPR036736">
    <property type="entry name" value="ACP-like_sf"/>
</dbReference>
<dbReference type="Gene3D" id="1.10.1200.10">
    <property type="entry name" value="ACP-like"/>
    <property type="match status" value="1"/>
</dbReference>
<dbReference type="InterPro" id="IPR020807">
    <property type="entry name" value="PKS_DH"/>
</dbReference>
<dbReference type="InterPro" id="IPR009081">
    <property type="entry name" value="PP-bd_ACP"/>
</dbReference>
<dbReference type="SUPFAM" id="SSF55048">
    <property type="entry name" value="Probable ACP-binding domain of malonyl-CoA ACP transacylase"/>
    <property type="match status" value="1"/>
</dbReference>
<keyword evidence="4 10" id="KW-0012">Acyltransferase</keyword>
<dbReference type="RefSeq" id="WP_131762028.1">
    <property type="nucleotide sequence ID" value="NZ_JBHTGP010000009.1"/>
</dbReference>
<dbReference type="InterPro" id="IPR006162">
    <property type="entry name" value="Ppantetheine_attach_site"/>
</dbReference>
<dbReference type="InterPro" id="IPR049551">
    <property type="entry name" value="PKS_DH_C"/>
</dbReference>
<dbReference type="SMART" id="SM00825">
    <property type="entry name" value="PKS_KS"/>
    <property type="match status" value="1"/>
</dbReference>
<dbReference type="Gene3D" id="3.40.366.10">
    <property type="entry name" value="Malonyl-Coenzyme A Acyl Carrier Protein, domain 2"/>
    <property type="match status" value="1"/>
</dbReference>
<keyword evidence="1" id="KW-0596">Phosphopantetheine</keyword>
<evidence type="ECO:0000313" key="11">
    <source>
        <dbReference type="Proteomes" id="UP001597063"/>
    </source>
</evidence>
<dbReference type="InterPro" id="IPR049552">
    <property type="entry name" value="PKS_DH_N"/>
</dbReference>
<dbReference type="SMART" id="SM00823">
    <property type="entry name" value="PKS_PP"/>
    <property type="match status" value="1"/>
</dbReference>
<evidence type="ECO:0000256" key="6">
    <source>
        <dbReference type="SAM" id="MobiDB-lite"/>
    </source>
</evidence>
<dbReference type="GO" id="GO:0016746">
    <property type="term" value="F:acyltransferase activity"/>
    <property type="evidence" value="ECO:0007669"/>
    <property type="project" value="UniProtKB-KW"/>
</dbReference>
<evidence type="ECO:0000259" key="9">
    <source>
        <dbReference type="PROSITE" id="PS52019"/>
    </source>
</evidence>
<feature type="domain" description="Carrier" evidence="7">
    <location>
        <begin position="1640"/>
        <end position="1715"/>
    </location>
</feature>
<evidence type="ECO:0000259" key="7">
    <source>
        <dbReference type="PROSITE" id="PS50075"/>
    </source>
</evidence>
<evidence type="ECO:0000259" key="8">
    <source>
        <dbReference type="PROSITE" id="PS52004"/>
    </source>
</evidence>
<dbReference type="InterPro" id="IPR049900">
    <property type="entry name" value="PKS_mFAS_DH"/>
</dbReference>
<dbReference type="Gene3D" id="3.40.47.10">
    <property type="match status" value="1"/>
</dbReference>
<dbReference type="InterPro" id="IPR036291">
    <property type="entry name" value="NAD(P)-bd_dom_sf"/>
</dbReference>
<feature type="domain" description="PKS/mFAS DH" evidence="9">
    <location>
        <begin position="918"/>
        <end position="1184"/>
    </location>
</feature>
<dbReference type="InterPro" id="IPR042104">
    <property type="entry name" value="PKS_dehydratase_sf"/>
</dbReference>
<evidence type="ECO:0000256" key="5">
    <source>
        <dbReference type="PROSITE-ProRule" id="PRU01363"/>
    </source>
</evidence>
<dbReference type="PROSITE" id="PS52019">
    <property type="entry name" value="PKS_MFAS_DH"/>
    <property type="match status" value="1"/>
</dbReference>
<dbReference type="SUPFAM" id="SSF51735">
    <property type="entry name" value="NAD(P)-binding Rossmann-fold domains"/>
    <property type="match status" value="2"/>
</dbReference>
<keyword evidence="10" id="KW-0436">Ligase</keyword>
<dbReference type="Pfam" id="PF14765">
    <property type="entry name" value="PS-DH"/>
    <property type="match status" value="1"/>
</dbReference>
<dbReference type="InterPro" id="IPR001227">
    <property type="entry name" value="Ac_transferase_dom_sf"/>
</dbReference>
<dbReference type="Proteomes" id="UP001597063">
    <property type="component" value="Unassembled WGS sequence"/>
</dbReference>
<dbReference type="PROSITE" id="PS00012">
    <property type="entry name" value="PHOSPHOPANTETHEINE"/>
    <property type="match status" value="1"/>
</dbReference>
<dbReference type="SUPFAM" id="SSF52151">
    <property type="entry name" value="FabD/lysophospholipase-like"/>
    <property type="match status" value="1"/>
</dbReference>
<keyword evidence="2" id="KW-0597">Phosphoprotein</keyword>
<dbReference type="Pfam" id="PF00550">
    <property type="entry name" value="PP-binding"/>
    <property type="match status" value="1"/>
</dbReference>
<dbReference type="CDD" id="cd08956">
    <property type="entry name" value="KR_3_FAS_SDR_x"/>
    <property type="match status" value="1"/>
</dbReference>
<dbReference type="SMART" id="SM00822">
    <property type="entry name" value="PKS_KR"/>
    <property type="match status" value="1"/>
</dbReference>
<reference evidence="11" key="1">
    <citation type="journal article" date="2019" name="Int. J. Syst. Evol. Microbiol.">
        <title>The Global Catalogue of Microorganisms (GCM) 10K type strain sequencing project: providing services to taxonomists for standard genome sequencing and annotation.</title>
        <authorList>
            <consortium name="The Broad Institute Genomics Platform"/>
            <consortium name="The Broad Institute Genome Sequencing Center for Infectious Disease"/>
            <person name="Wu L."/>
            <person name="Ma J."/>
        </authorList>
    </citation>
    <scope>NUCLEOTIDE SEQUENCE [LARGE SCALE GENOMIC DNA]</scope>
    <source>
        <strain evidence="11">JCM 9371</strain>
    </source>
</reference>
<dbReference type="Pfam" id="PF00698">
    <property type="entry name" value="Acyl_transf_1"/>
    <property type="match status" value="1"/>
</dbReference>
<dbReference type="SMART" id="SM00827">
    <property type="entry name" value="PKS_AT"/>
    <property type="match status" value="1"/>
</dbReference>
<feature type="region of interest" description="C-terminal hotdog fold" evidence="5">
    <location>
        <begin position="1049"/>
        <end position="1184"/>
    </location>
</feature>
<dbReference type="InterPro" id="IPR050091">
    <property type="entry name" value="PKS_NRPS_Biosynth_Enz"/>
</dbReference>
<dbReference type="Pfam" id="PF16197">
    <property type="entry name" value="KAsynt_C_assoc"/>
    <property type="match status" value="1"/>
</dbReference>
<feature type="active site" description="Proton donor; for dehydratase activity" evidence="5">
    <location>
        <position position="1108"/>
    </location>
</feature>
<dbReference type="EMBL" id="JBHTGP010000009">
    <property type="protein sequence ID" value="MFD0686282.1"/>
    <property type="molecule type" value="Genomic_DNA"/>
</dbReference>
<dbReference type="InterPro" id="IPR020806">
    <property type="entry name" value="PKS_PP-bd"/>
</dbReference>
<comment type="caution">
    <text evidence="10">The sequence shown here is derived from an EMBL/GenBank/DDBJ whole genome shotgun (WGS) entry which is preliminary data.</text>
</comment>
<evidence type="ECO:0000256" key="1">
    <source>
        <dbReference type="ARBA" id="ARBA00022450"/>
    </source>
</evidence>
<dbReference type="InterPro" id="IPR020841">
    <property type="entry name" value="PKS_Beta-ketoAc_synthase_dom"/>
</dbReference>